<dbReference type="EMBL" id="UINC01069729">
    <property type="protein sequence ID" value="SVC03330.1"/>
    <property type="molecule type" value="Genomic_DNA"/>
</dbReference>
<dbReference type="AlphaFoldDB" id="A0A382IUG6"/>
<dbReference type="Gene3D" id="3.10.20.310">
    <property type="entry name" value="membrane protein fhac"/>
    <property type="match status" value="1"/>
</dbReference>
<accession>A0A382IUG6</accession>
<evidence type="ECO:0008006" key="2">
    <source>
        <dbReference type="Google" id="ProtNLM"/>
    </source>
</evidence>
<proteinExistence type="predicted"/>
<protein>
    <recommendedName>
        <fullName evidence="2">POTRA domain-containing protein</fullName>
    </recommendedName>
</protein>
<name>A0A382IUG6_9ZZZZ</name>
<organism evidence="1">
    <name type="scientific">marine metagenome</name>
    <dbReference type="NCBI Taxonomy" id="408172"/>
    <lineage>
        <taxon>unclassified sequences</taxon>
        <taxon>metagenomes</taxon>
        <taxon>ecological metagenomes</taxon>
    </lineage>
</organism>
<feature type="non-terminal residue" evidence="1">
    <location>
        <position position="69"/>
    </location>
</feature>
<gene>
    <name evidence="1" type="ORF">METZ01_LOCUS256184</name>
</gene>
<reference evidence="1" key="1">
    <citation type="submission" date="2018-05" db="EMBL/GenBank/DDBJ databases">
        <authorList>
            <person name="Lanie J.A."/>
            <person name="Ng W.-L."/>
            <person name="Kazmierczak K.M."/>
            <person name="Andrzejewski T.M."/>
            <person name="Davidsen T.M."/>
            <person name="Wayne K.J."/>
            <person name="Tettelin H."/>
            <person name="Glass J.I."/>
            <person name="Rusch D."/>
            <person name="Podicherti R."/>
            <person name="Tsui H.-C.T."/>
            <person name="Winkler M.E."/>
        </authorList>
    </citation>
    <scope>NUCLEOTIDE SEQUENCE</scope>
</reference>
<sequence>MRKIILLTQIFLLLFIKSVYAEKIEKITISGNERISAKTIIIFGEINLEDDFNENKLNLILKNLYKTNY</sequence>
<evidence type="ECO:0000313" key="1">
    <source>
        <dbReference type="EMBL" id="SVC03330.1"/>
    </source>
</evidence>